<evidence type="ECO:0000256" key="17">
    <source>
        <dbReference type="ARBA" id="ARBA00032071"/>
    </source>
</evidence>
<evidence type="ECO:0000256" key="16">
    <source>
        <dbReference type="ARBA" id="ARBA00031927"/>
    </source>
</evidence>
<dbReference type="GO" id="GO:0005737">
    <property type="term" value="C:cytoplasm"/>
    <property type="evidence" value="ECO:0007669"/>
    <property type="project" value="TreeGrafter"/>
</dbReference>
<evidence type="ECO:0000256" key="21">
    <source>
        <dbReference type="ARBA" id="ARBA00053094"/>
    </source>
</evidence>
<evidence type="ECO:0000256" key="14">
    <source>
        <dbReference type="ARBA" id="ARBA00030634"/>
    </source>
</evidence>
<comment type="catalytic activity">
    <reaction evidence="18">
        <text>N(6)-methyl-ATP + H2O = N(6)-methyl-AMP + diphosphate + H(+)</text>
        <dbReference type="Rhea" id="RHEA:67608"/>
        <dbReference type="ChEBI" id="CHEBI:15377"/>
        <dbReference type="ChEBI" id="CHEBI:15378"/>
        <dbReference type="ChEBI" id="CHEBI:33019"/>
        <dbReference type="ChEBI" id="CHEBI:144842"/>
        <dbReference type="ChEBI" id="CHEBI:172873"/>
    </reaction>
    <physiologicalReaction direction="left-to-right" evidence="18">
        <dbReference type="Rhea" id="RHEA:67609"/>
    </physiologicalReaction>
</comment>
<dbReference type="CDD" id="cd03427">
    <property type="entry name" value="NUDIX_MTH1_Nudt1"/>
    <property type="match status" value="1"/>
</dbReference>
<dbReference type="GO" id="GO:0008828">
    <property type="term" value="F:dATP diphosphatase activity"/>
    <property type="evidence" value="ECO:0007669"/>
    <property type="project" value="UniProtKB-EC"/>
</dbReference>
<dbReference type="OrthoDB" id="447842at2759"/>
<feature type="domain" description="Nudix hydrolase" evidence="22">
    <location>
        <begin position="7"/>
        <end position="135"/>
    </location>
</feature>
<gene>
    <name evidence="23" type="primary">NUDT1</name>
    <name evidence="23" type="ORF">EC973_002177</name>
</gene>
<evidence type="ECO:0000313" key="23">
    <source>
        <dbReference type="EMBL" id="KAF7723239.1"/>
    </source>
</evidence>
<dbReference type="Pfam" id="PF00293">
    <property type="entry name" value="NUDIX"/>
    <property type="match status" value="1"/>
</dbReference>
<evidence type="ECO:0000256" key="1">
    <source>
        <dbReference type="ARBA" id="ARBA00001946"/>
    </source>
</evidence>
<reference evidence="23" key="1">
    <citation type="submission" date="2020-01" db="EMBL/GenBank/DDBJ databases">
        <title>Genome Sequencing of Three Apophysomyces-Like Fungal Strains Confirms a Novel Fungal Genus in the Mucoromycota with divergent Burkholderia-like Endosymbiotic Bacteria.</title>
        <authorList>
            <person name="Stajich J.E."/>
            <person name="Macias A.M."/>
            <person name="Carter-House D."/>
            <person name="Lovett B."/>
            <person name="Kasson L.R."/>
            <person name="Berry K."/>
            <person name="Grigoriev I."/>
            <person name="Chang Y."/>
            <person name="Spatafora J."/>
            <person name="Kasson M.T."/>
        </authorList>
    </citation>
    <scope>NUCLEOTIDE SEQUENCE</scope>
    <source>
        <strain evidence="23">NRRL A-21654</strain>
    </source>
</reference>
<dbReference type="PROSITE" id="PS51462">
    <property type="entry name" value="NUDIX"/>
    <property type="match status" value="1"/>
</dbReference>
<comment type="catalytic activity">
    <reaction evidence="9">
        <text>8-oxo-dGTP + H2O = 8-oxo-dGMP + diphosphate + H(+)</text>
        <dbReference type="Rhea" id="RHEA:31575"/>
        <dbReference type="ChEBI" id="CHEBI:15377"/>
        <dbReference type="ChEBI" id="CHEBI:15378"/>
        <dbReference type="ChEBI" id="CHEBI:33019"/>
        <dbReference type="ChEBI" id="CHEBI:63224"/>
        <dbReference type="ChEBI" id="CHEBI:77896"/>
    </reaction>
    <physiologicalReaction direction="left-to-right" evidence="9">
        <dbReference type="Rhea" id="RHEA:31576"/>
    </physiologicalReaction>
</comment>
<evidence type="ECO:0000256" key="8">
    <source>
        <dbReference type="ARBA" id="ARBA00024459"/>
    </source>
</evidence>
<dbReference type="InterPro" id="IPR000086">
    <property type="entry name" value="NUDIX_hydrolase_dom"/>
</dbReference>
<dbReference type="Gene3D" id="3.90.79.10">
    <property type="entry name" value="Nucleoside Triphosphate Pyrophosphohydrolase"/>
    <property type="match status" value="1"/>
</dbReference>
<comment type="cofactor">
    <cofactor evidence="1">
        <name>Mg(2+)</name>
        <dbReference type="ChEBI" id="CHEBI:18420"/>
    </cofactor>
</comment>
<organism evidence="23 24">
    <name type="scientific">Apophysomyces ossiformis</name>
    <dbReference type="NCBI Taxonomy" id="679940"/>
    <lineage>
        <taxon>Eukaryota</taxon>
        <taxon>Fungi</taxon>
        <taxon>Fungi incertae sedis</taxon>
        <taxon>Mucoromycota</taxon>
        <taxon>Mucoromycotina</taxon>
        <taxon>Mucoromycetes</taxon>
        <taxon>Mucorales</taxon>
        <taxon>Mucorineae</taxon>
        <taxon>Mucoraceae</taxon>
        <taxon>Apophysomyces</taxon>
    </lineage>
</organism>
<evidence type="ECO:0000256" key="9">
    <source>
        <dbReference type="ARBA" id="ARBA00024486"/>
    </source>
</evidence>
<evidence type="ECO:0000256" key="13">
    <source>
        <dbReference type="ARBA" id="ARBA00029673"/>
    </source>
</evidence>
<evidence type="ECO:0000256" key="10">
    <source>
        <dbReference type="ARBA" id="ARBA00024596"/>
    </source>
</evidence>
<evidence type="ECO:0000256" key="19">
    <source>
        <dbReference type="ARBA" id="ARBA00048894"/>
    </source>
</evidence>
<evidence type="ECO:0000256" key="7">
    <source>
        <dbReference type="ARBA" id="ARBA00024448"/>
    </source>
</evidence>
<evidence type="ECO:0000259" key="22">
    <source>
        <dbReference type="PROSITE" id="PS51462"/>
    </source>
</evidence>
<dbReference type="SUPFAM" id="SSF55811">
    <property type="entry name" value="Nudix"/>
    <property type="match status" value="1"/>
</dbReference>
<proteinExistence type="inferred from homology"/>
<dbReference type="EC" id="3.6.1.56" evidence="11"/>
<comment type="subunit">
    <text evidence="3">Monomer.</text>
</comment>
<keyword evidence="24" id="KW-1185">Reference proteome</keyword>
<evidence type="ECO:0000256" key="12">
    <source>
        <dbReference type="ARBA" id="ARBA00026218"/>
    </source>
</evidence>
<evidence type="ECO:0000256" key="11">
    <source>
        <dbReference type="ARBA" id="ARBA00026103"/>
    </source>
</evidence>
<name>A0A8H7BIQ0_9FUNG</name>
<dbReference type="Proteomes" id="UP000605846">
    <property type="component" value="Unassembled WGS sequence"/>
</dbReference>
<comment type="caution">
    <text evidence="23">The sequence shown here is derived from an EMBL/GenBank/DDBJ whole genome shotgun (WGS) entry which is preliminary data.</text>
</comment>
<comment type="similarity">
    <text evidence="2">Belongs to the Nudix hydrolase family.</text>
</comment>
<comment type="catalytic activity">
    <reaction evidence="19">
        <text>O(6)-methyl-dGTP + H2O = O(6)-methyl-dGMP + diphosphate + H(+)</text>
        <dbReference type="Rhea" id="RHEA:67600"/>
        <dbReference type="ChEBI" id="CHEBI:15377"/>
        <dbReference type="ChEBI" id="CHEBI:15378"/>
        <dbReference type="ChEBI" id="CHEBI:33019"/>
        <dbReference type="ChEBI" id="CHEBI:169974"/>
        <dbReference type="ChEBI" id="CHEBI:169975"/>
    </reaction>
    <physiologicalReaction direction="left-to-right" evidence="19">
        <dbReference type="Rhea" id="RHEA:67601"/>
    </physiologicalReaction>
</comment>
<keyword evidence="5" id="KW-0378">Hydrolase</keyword>
<accession>A0A8H7BIQ0</accession>
<evidence type="ECO:0000256" key="18">
    <source>
        <dbReference type="ARBA" id="ARBA00048002"/>
    </source>
</evidence>
<evidence type="ECO:0000256" key="6">
    <source>
        <dbReference type="ARBA" id="ARBA00022842"/>
    </source>
</evidence>
<dbReference type="GO" id="GO:0008413">
    <property type="term" value="F:8-oxo-7,8-dihydroguanosine triphosphate pyrophosphatase activity"/>
    <property type="evidence" value="ECO:0007669"/>
    <property type="project" value="InterPro"/>
</dbReference>
<dbReference type="GO" id="GO:0046872">
    <property type="term" value="F:metal ion binding"/>
    <property type="evidence" value="ECO:0007669"/>
    <property type="project" value="UniProtKB-KW"/>
</dbReference>
<evidence type="ECO:0000256" key="20">
    <source>
        <dbReference type="ARBA" id="ARBA00049032"/>
    </source>
</evidence>
<evidence type="ECO:0000313" key="24">
    <source>
        <dbReference type="Proteomes" id="UP000605846"/>
    </source>
</evidence>
<comment type="catalytic activity">
    <reaction evidence="10">
        <text>2-oxo-ATP + H2O = 2-oxo-AMP + diphosphate + H(+)</text>
        <dbReference type="Rhea" id="RHEA:67392"/>
        <dbReference type="ChEBI" id="CHEBI:15377"/>
        <dbReference type="ChEBI" id="CHEBI:15378"/>
        <dbReference type="ChEBI" id="CHEBI:33019"/>
        <dbReference type="ChEBI" id="CHEBI:71395"/>
        <dbReference type="ChEBI" id="CHEBI:172878"/>
    </reaction>
    <physiologicalReaction direction="left-to-right" evidence="10">
        <dbReference type="Rhea" id="RHEA:67393"/>
    </physiologicalReaction>
</comment>
<dbReference type="PRINTS" id="PR01403">
    <property type="entry name" value="8OXTPHPHTASE"/>
</dbReference>
<dbReference type="AlphaFoldDB" id="A0A8H7BIQ0"/>
<comment type="catalytic activity">
    <reaction evidence="20">
        <text>N(6)-methyl-dATP + H2O = N(6)-methyl-dAMP + diphosphate + H(+)</text>
        <dbReference type="Rhea" id="RHEA:67604"/>
        <dbReference type="ChEBI" id="CHEBI:15377"/>
        <dbReference type="ChEBI" id="CHEBI:15378"/>
        <dbReference type="ChEBI" id="CHEBI:33019"/>
        <dbReference type="ChEBI" id="CHEBI:169976"/>
        <dbReference type="ChEBI" id="CHEBI:172872"/>
    </reaction>
    <physiologicalReaction direction="left-to-right" evidence="20">
        <dbReference type="Rhea" id="RHEA:67605"/>
    </physiologicalReaction>
</comment>
<sequence length="174" mass="20204">MTITIERKKPYTLVLALDEPNRKILLGMKKRGFGANKFNGFGGKLEPGETVEQAAHRELLEECTIYANGLEKVGINLFTFENDPLAMEVHVYKTTSFDGIPTETEEMRPQWFSYDDIPYDQMWADDRYWLPKLLKSELFLGEYHFAQDQKTILSERLTTVVEVPDEFDLSKRTL</sequence>
<keyword evidence="6" id="KW-0460">Magnesium</keyword>
<dbReference type="InterPro" id="IPR015797">
    <property type="entry name" value="NUDIX_hydrolase-like_dom_sf"/>
</dbReference>
<dbReference type="EMBL" id="JABAYA010000159">
    <property type="protein sequence ID" value="KAF7723239.1"/>
    <property type="molecule type" value="Genomic_DNA"/>
</dbReference>
<dbReference type="GO" id="GO:0042262">
    <property type="term" value="P:DNA protection"/>
    <property type="evidence" value="ECO:0007669"/>
    <property type="project" value="InterPro"/>
</dbReference>
<dbReference type="InterPro" id="IPR003563">
    <property type="entry name" value="8ODP"/>
</dbReference>
<dbReference type="PANTHER" id="PTHR43758">
    <property type="entry name" value="7,8-DIHYDRO-8-OXOGUANINE TRIPHOSPHATASE"/>
    <property type="match status" value="1"/>
</dbReference>
<comment type="function">
    <text evidence="21">Oxidized purine nucleoside triphosphate hydrolase which is a prominent sanitizer of the oxidized nucleotide pool. Catalyzes the hydrolysis of 2-oxo-dATP (2-hydroxy-dATP) into 2-oxo-dAMP. Also has a significant hydrolase activity toward 2-oxo-ATP, 8-oxo-dGTP and 8-oxo-dATP. Through the hydrolysis of oxidized purine nucleoside triphosphates, prevents their incorporation into DNA and the subsequent transversions A:T to C:G and G:C to T:A. Also catalyzes the hydrolysis of methylated purine nucleoside triphosphate preventing their integration into DNA. Through this antimutagenic activity protects cells from oxidative stress.</text>
</comment>
<evidence type="ECO:0000256" key="15">
    <source>
        <dbReference type="ARBA" id="ARBA00030682"/>
    </source>
</evidence>
<comment type="catalytic activity">
    <reaction evidence="8">
        <text>2-oxo-dATP + H2O = 2-oxo-dAMP + diphosphate + H(+)</text>
        <dbReference type="Rhea" id="RHEA:31583"/>
        <dbReference type="ChEBI" id="CHEBI:15377"/>
        <dbReference type="ChEBI" id="CHEBI:15378"/>
        <dbReference type="ChEBI" id="CHEBI:33019"/>
        <dbReference type="ChEBI" id="CHEBI:63212"/>
        <dbReference type="ChEBI" id="CHEBI:77897"/>
        <dbReference type="EC" id="3.6.1.56"/>
    </reaction>
    <physiologicalReaction direction="left-to-right" evidence="8">
        <dbReference type="Rhea" id="RHEA:31584"/>
    </physiologicalReaction>
</comment>
<evidence type="ECO:0000256" key="5">
    <source>
        <dbReference type="ARBA" id="ARBA00022801"/>
    </source>
</evidence>
<keyword evidence="4" id="KW-0479">Metal-binding</keyword>
<protein>
    <recommendedName>
        <fullName evidence="12">Oxidized purine nucleoside triphosphate hydrolase</fullName>
        <ecNumber evidence="11">3.6.1.56</ecNumber>
    </recommendedName>
    <alternativeName>
        <fullName evidence="16">2-hydroxy-dATP diphosphatase</fullName>
    </alternativeName>
    <alternativeName>
        <fullName evidence="15">7,8-dihydro-8-oxoguanine triphosphatase</fullName>
    </alternativeName>
    <alternativeName>
        <fullName evidence="14">8-oxo-dGTPase</fullName>
    </alternativeName>
    <alternativeName>
        <fullName evidence="17">Methylated purine nucleoside triphosphate hydrolase</fullName>
    </alternativeName>
    <alternativeName>
        <fullName evidence="13">Nucleoside diphosphate-linked moiety X motif 1</fullName>
    </alternativeName>
</protein>
<comment type="catalytic activity">
    <reaction evidence="7">
        <text>8-oxo-dATP + H2O = 8-oxo-dAMP + diphosphate + H(+)</text>
        <dbReference type="Rhea" id="RHEA:65396"/>
        <dbReference type="ChEBI" id="CHEBI:15377"/>
        <dbReference type="ChEBI" id="CHEBI:15378"/>
        <dbReference type="ChEBI" id="CHEBI:33019"/>
        <dbReference type="ChEBI" id="CHEBI:71361"/>
        <dbReference type="ChEBI" id="CHEBI:172871"/>
    </reaction>
    <physiologicalReaction direction="left-to-right" evidence="7">
        <dbReference type="Rhea" id="RHEA:65397"/>
    </physiologicalReaction>
</comment>
<dbReference type="PANTHER" id="PTHR43758:SF2">
    <property type="entry name" value="OXIDIZED PURINE NUCLEOSIDE TRIPHOSPHATE HYDROLASE"/>
    <property type="match status" value="1"/>
</dbReference>
<evidence type="ECO:0000256" key="2">
    <source>
        <dbReference type="ARBA" id="ARBA00005582"/>
    </source>
</evidence>
<evidence type="ECO:0000256" key="3">
    <source>
        <dbReference type="ARBA" id="ARBA00011245"/>
    </source>
</evidence>
<evidence type="ECO:0000256" key="4">
    <source>
        <dbReference type="ARBA" id="ARBA00022723"/>
    </source>
</evidence>